<dbReference type="EMBL" id="AGNK02003640">
    <property type="status" value="NOT_ANNOTATED_CDS"/>
    <property type="molecule type" value="Genomic_DNA"/>
</dbReference>
<evidence type="ECO:0000313" key="2">
    <source>
        <dbReference type="Proteomes" id="UP000004995"/>
    </source>
</evidence>
<reference evidence="2" key="1">
    <citation type="journal article" date="2012" name="Nat. Biotechnol.">
        <title>Reference genome sequence of the model plant Setaria.</title>
        <authorList>
            <person name="Bennetzen J.L."/>
            <person name="Schmutz J."/>
            <person name="Wang H."/>
            <person name="Percifield R."/>
            <person name="Hawkins J."/>
            <person name="Pontaroli A.C."/>
            <person name="Estep M."/>
            <person name="Feng L."/>
            <person name="Vaughn J.N."/>
            <person name="Grimwood J."/>
            <person name="Jenkins J."/>
            <person name="Barry K."/>
            <person name="Lindquist E."/>
            <person name="Hellsten U."/>
            <person name="Deshpande S."/>
            <person name="Wang X."/>
            <person name="Wu X."/>
            <person name="Mitros T."/>
            <person name="Triplett J."/>
            <person name="Yang X."/>
            <person name="Ye C.Y."/>
            <person name="Mauro-Herrera M."/>
            <person name="Wang L."/>
            <person name="Li P."/>
            <person name="Sharma M."/>
            <person name="Sharma R."/>
            <person name="Ronald P.C."/>
            <person name="Panaud O."/>
            <person name="Kellogg E.A."/>
            <person name="Brutnell T.P."/>
            <person name="Doust A.N."/>
            <person name="Tuskan G.A."/>
            <person name="Rokhsar D."/>
            <person name="Devos K.M."/>
        </authorList>
    </citation>
    <scope>NUCLEOTIDE SEQUENCE [LARGE SCALE GENOMIC DNA]</scope>
    <source>
        <strain evidence="2">cv. Yugu1</strain>
    </source>
</reference>
<protein>
    <submittedName>
        <fullName evidence="1">Uncharacterized protein</fullName>
    </submittedName>
</protein>
<sequence length="257" mass="29026">MALRSGRVELAPKGHRQFKYVAYNPKGLKYPSQVGAILKREYPGIIKVYDEQESYLVRRVSNMVYQLQLEAVKMYFHKREDTCDDTRARTIELTEEQYLTCRLEWCSKSAWACPEKSGTLNTYAVMKSGFKIVDSIGRVVPIASSNENSQELDGKALHIVGNGMKHGHVPIGDGAVDKAIVLVHSKSVGFKLINPTDYDRVLKENEQLKETNGILFEENSVNRALIMVIIFSLLLANNIEPPAELLRLLESIDALRQ</sequence>
<dbReference type="PANTHER" id="PTHR33157:SF10">
    <property type="entry name" value="TRANSPOSASE MUDR PLANT DOMAIN-CONTAINING PROTEIN"/>
    <property type="match status" value="1"/>
</dbReference>
<dbReference type="FunCoup" id="K3YL90">
    <property type="interactions" value="233"/>
</dbReference>
<dbReference type="AlphaFoldDB" id="K3YL90"/>
<dbReference type="HOGENOM" id="CLU_036670_2_0_1"/>
<proteinExistence type="predicted"/>
<dbReference type="GO" id="GO:0032196">
    <property type="term" value="P:transposition"/>
    <property type="evidence" value="ECO:0007669"/>
    <property type="project" value="InterPro"/>
</dbReference>
<dbReference type="Proteomes" id="UP000004995">
    <property type="component" value="Unassembled WGS sequence"/>
</dbReference>
<reference evidence="1" key="2">
    <citation type="submission" date="2018-08" db="UniProtKB">
        <authorList>
            <consortium name="EnsemblPlants"/>
        </authorList>
    </citation>
    <scope>IDENTIFICATION</scope>
    <source>
        <strain evidence="1">Yugu1</strain>
    </source>
</reference>
<dbReference type="InParanoid" id="K3YL90"/>
<dbReference type="eggNOG" id="ENOG502RRSG">
    <property type="taxonomic scope" value="Eukaryota"/>
</dbReference>
<organism evidence="1 2">
    <name type="scientific">Setaria italica</name>
    <name type="common">Foxtail millet</name>
    <name type="synonym">Panicum italicum</name>
    <dbReference type="NCBI Taxonomy" id="4555"/>
    <lineage>
        <taxon>Eukaryota</taxon>
        <taxon>Viridiplantae</taxon>
        <taxon>Streptophyta</taxon>
        <taxon>Embryophyta</taxon>
        <taxon>Tracheophyta</taxon>
        <taxon>Spermatophyta</taxon>
        <taxon>Magnoliopsida</taxon>
        <taxon>Liliopsida</taxon>
        <taxon>Poales</taxon>
        <taxon>Poaceae</taxon>
        <taxon>PACMAD clade</taxon>
        <taxon>Panicoideae</taxon>
        <taxon>Panicodae</taxon>
        <taxon>Paniceae</taxon>
        <taxon>Cenchrinae</taxon>
        <taxon>Setaria</taxon>
    </lineage>
</organism>
<accession>K3YL90</accession>
<name>K3YL90_SETIT</name>
<dbReference type="Gramene" id="KQL01158">
    <property type="protein sequence ID" value="KQL01158"/>
    <property type="gene ID" value="SETIT_015012mg"/>
</dbReference>
<dbReference type="PANTHER" id="PTHR33157">
    <property type="entry name" value="AUTONOMOUS TRANSPOSABLE ELEMENT EN-1 MOSAIC PROTEIN-RELATED"/>
    <property type="match status" value="1"/>
</dbReference>
<dbReference type="EnsemblPlants" id="KQL01158">
    <property type="protein sequence ID" value="KQL01158"/>
    <property type="gene ID" value="SETIT_015012mg"/>
</dbReference>
<evidence type="ECO:0000313" key="1">
    <source>
        <dbReference type="EnsemblPlants" id="KQL01158"/>
    </source>
</evidence>
<dbReference type="InterPro" id="IPR039266">
    <property type="entry name" value="EN-1/SPM"/>
</dbReference>
<keyword evidence="2" id="KW-1185">Reference proteome</keyword>